<dbReference type="EMBL" id="CAJNOJ010000056">
    <property type="protein sequence ID" value="CAF0981817.1"/>
    <property type="molecule type" value="Genomic_DNA"/>
</dbReference>
<comment type="caution">
    <text evidence="3">The sequence shown here is derived from an EMBL/GenBank/DDBJ whole genome shotgun (WGS) entry which is preliminary data.</text>
</comment>
<proteinExistence type="predicted"/>
<dbReference type="Proteomes" id="UP000663852">
    <property type="component" value="Unassembled WGS sequence"/>
</dbReference>
<evidence type="ECO:0000313" key="2">
    <source>
        <dbReference type="EMBL" id="CAF0981817.1"/>
    </source>
</evidence>
<accession>A0A814V842</accession>
<feature type="compositionally biased region" description="Polar residues" evidence="1">
    <location>
        <begin position="135"/>
        <end position="148"/>
    </location>
</feature>
<evidence type="ECO:0000256" key="1">
    <source>
        <dbReference type="SAM" id="MobiDB-lite"/>
    </source>
</evidence>
<reference evidence="3" key="1">
    <citation type="submission" date="2021-02" db="EMBL/GenBank/DDBJ databases">
        <authorList>
            <person name="Nowell W R."/>
        </authorList>
    </citation>
    <scope>NUCLEOTIDE SEQUENCE</scope>
</reference>
<dbReference type="Proteomes" id="UP000663828">
    <property type="component" value="Unassembled WGS sequence"/>
</dbReference>
<evidence type="ECO:0000313" key="3">
    <source>
        <dbReference type="EMBL" id="CAF1183314.1"/>
    </source>
</evidence>
<evidence type="ECO:0000313" key="4">
    <source>
        <dbReference type="Proteomes" id="UP000663828"/>
    </source>
</evidence>
<protein>
    <submittedName>
        <fullName evidence="3">Uncharacterized protein</fullName>
    </submittedName>
</protein>
<name>A0A814V842_ADIRI</name>
<keyword evidence="4" id="KW-1185">Reference proteome</keyword>
<sequence length="395" mass="46329">MSNIESVTMLVCWEKQRRSMDVDVNDNLNGIKEKIIQTYGIKGKKDFLEYQIQYFDENFQSFVDLYDGTIDRFRTLLRNLRKLDDSTKKEQIWCLNIVSDETKIISRKSSDPLTVDTNNHPPKNNIDKYTQQATFETDNSIDDSTPSDSMEDTDDTRLTSSPLHREHDHQQQTWNELSSSTHPLQLRFGIDIADRQRRQYESDICKRNSNNKSSLGGVFLQGRNLDNSSSHPTVHFQIPQDKHKLRWYLHFYVLTERDQHGQQYIHASKGIYDNETESQDRFGPILNSNAVNPYVVELNENQIQQEQYEIRLRVCNIHNLSDHKRSKLRKFPELHTRNIYMDSRLLSSCTSNSLKLSCANFHLGCLLISGNRIEDRCISQLTTENKQRKRKKMSE</sequence>
<feature type="region of interest" description="Disordered" evidence="1">
    <location>
        <begin position="135"/>
        <end position="178"/>
    </location>
</feature>
<dbReference type="AlphaFoldDB" id="A0A814V842"/>
<organism evidence="3 4">
    <name type="scientific">Adineta ricciae</name>
    <name type="common">Rotifer</name>
    <dbReference type="NCBI Taxonomy" id="249248"/>
    <lineage>
        <taxon>Eukaryota</taxon>
        <taxon>Metazoa</taxon>
        <taxon>Spiralia</taxon>
        <taxon>Gnathifera</taxon>
        <taxon>Rotifera</taxon>
        <taxon>Eurotatoria</taxon>
        <taxon>Bdelloidea</taxon>
        <taxon>Adinetida</taxon>
        <taxon>Adinetidae</taxon>
        <taxon>Adineta</taxon>
    </lineage>
</organism>
<gene>
    <name evidence="2" type="ORF">EDS130_LOCUS13917</name>
    <name evidence="3" type="ORF">XAT740_LOCUS22703</name>
</gene>
<dbReference type="EMBL" id="CAJNOR010001682">
    <property type="protein sequence ID" value="CAF1183314.1"/>
    <property type="molecule type" value="Genomic_DNA"/>
</dbReference>
<dbReference type="OrthoDB" id="10010143at2759"/>